<gene>
    <name evidence="2" type="ORF">PCOR1329_LOCUS20519</name>
</gene>
<dbReference type="EMBL" id="CAUYUJ010006668">
    <property type="protein sequence ID" value="CAK0818167.1"/>
    <property type="molecule type" value="Genomic_DNA"/>
</dbReference>
<reference evidence="2" key="1">
    <citation type="submission" date="2023-10" db="EMBL/GenBank/DDBJ databases">
        <authorList>
            <person name="Chen Y."/>
            <person name="Shah S."/>
            <person name="Dougan E. K."/>
            <person name="Thang M."/>
            <person name="Chan C."/>
        </authorList>
    </citation>
    <scope>NUCLEOTIDE SEQUENCE [LARGE SCALE GENOMIC DNA]</scope>
</reference>
<feature type="non-terminal residue" evidence="2">
    <location>
        <position position="1"/>
    </location>
</feature>
<organism evidence="2 3">
    <name type="scientific">Prorocentrum cordatum</name>
    <dbReference type="NCBI Taxonomy" id="2364126"/>
    <lineage>
        <taxon>Eukaryota</taxon>
        <taxon>Sar</taxon>
        <taxon>Alveolata</taxon>
        <taxon>Dinophyceae</taxon>
        <taxon>Prorocentrales</taxon>
        <taxon>Prorocentraceae</taxon>
        <taxon>Prorocentrum</taxon>
    </lineage>
</organism>
<proteinExistence type="predicted"/>
<keyword evidence="3" id="KW-1185">Reference proteome</keyword>
<name>A0ABN9RH94_9DINO</name>
<accession>A0ABN9RH94</accession>
<evidence type="ECO:0000313" key="2">
    <source>
        <dbReference type="EMBL" id="CAK0818167.1"/>
    </source>
</evidence>
<evidence type="ECO:0000256" key="1">
    <source>
        <dbReference type="SAM" id="MobiDB-lite"/>
    </source>
</evidence>
<sequence length="176" mass="18628">VPGSGDDAQPGPSGDASGEAGGAPADDQQPHKRRKTGKGKQISGDDSAATPQSKMVSTLLKDAKPIIAKYGLTMVAAHTTMNNIHSGRPEWTFMRDQPTRFEKLQTAMNKLSTEVQKTDGLDKLLTGKLADVKKVLGEAKFNAACVAAASIKPFIEAVGKADKIVNKEVQAREVSD</sequence>
<dbReference type="Proteomes" id="UP001189429">
    <property type="component" value="Unassembled WGS sequence"/>
</dbReference>
<evidence type="ECO:0000313" key="3">
    <source>
        <dbReference type="Proteomes" id="UP001189429"/>
    </source>
</evidence>
<feature type="region of interest" description="Disordered" evidence="1">
    <location>
        <begin position="1"/>
        <end position="53"/>
    </location>
</feature>
<protein>
    <submittedName>
        <fullName evidence="2">Uncharacterized protein</fullName>
    </submittedName>
</protein>
<comment type="caution">
    <text evidence="2">The sequence shown here is derived from an EMBL/GenBank/DDBJ whole genome shotgun (WGS) entry which is preliminary data.</text>
</comment>